<keyword evidence="7" id="KW-1185">Reference proteome</keyword>
<organism evidence="6 7">
    <name type="scientific">Paenimyroides tangerinum</name>
    <dbReference type="NCBI Taxonomy" id="2488728"/>
    <lineage>
        <taxon>Bacteria</taxon>
        <taxon>Pseudomonadati</taxon>
        <taxon>Bacteroidota</taxon>
        <taxon>Flavobacteriia</taxon>
        <taxon>Flavobacteriales</taxon>
        <taxon>Flavobacteriaceae</taxon>
        <taxon>Paenimyroides</taxon>
    </lineage>
</organism>
<feature type="transmembrane region" description="Helical" evidence="5">
    <location>
        <begin position="566"/>
        <end position="586"/>
    </location>
</feature>
<feature type="transmembrane region" description="Helical" evidence="5">
    <location>
        <begin position="356"/>
        <end position="374"/>
    </location>
</feature>
<gene>
    <name evidence="6" type="ORF">EG240_03575</name>
</gene>
<keyword evidence="4 5" id="KW-0472">Membrane</keyword>
<accession>A0A3P3WF45</accession>
<sequence>MKLFRKQNKPSSISDIFNKYVVNDQVLFSNDFIFLYELVAFFRPVNSKKTKSITLVDLIAHLIENEKHRYLFAEYIINLLSGRSFSRMISDAGIIQDSDFLYEIRKRISLKILPYQPEKETLEYVLNQVFYKETDFIWINKIPYNELVELFEILQFSDVFTAHNVEKGALSEVMYAIGIITQRMSGRSMESNIIKMVPEYNHLESPFLGLEKEFLEIEKQLRNREMVYVDSNDLNYKQLVILHKQCVDFVRQAFKNSSRFGITMKVNQSLLRIRQQLIRVEILLSLFIVRDESDKIKQSINLSLKLIEYNCYKNNVKKLIGESTQLISYEITQHTAKTGEHYITESTNEYFKMFKGALGGGLIVGFLCVIKVLMSKTETSDFGFAFLYSMNYSFGFILIYLFGFTLATKQPAMTASTLIKVIEEGLKTNEKPSEKHKAFAHLFARLFRSQFIAFVGNVILAFPVALLLIWLIDLSTGINITDTKWHTLLDDVSPIKSAAIFHASIAGVFLFLSGIISGNVSNKNKHNQVYYRIQENPFLKRSLGVAKTAKIASWLEQKWPGIISNFWFGIFMGSTHSIGMFLGLNLDIRHITFASGNIALGAYGADFALTLSTWIWCIVGLILIGFFNFIVSFALSLGLALRSRDIPIFEVFSLQKSVWSHFKQYPMRFFFPPRKSKNTL</sequence>
<name>A0A3P3WF45_9FLAO</name>
<dbReference type="InterPro" id="IPR023271">
    <property type="entry name" value="Aquaporin-like"/>
</dbReference>
<proteinExistence type="predicted"/>
<feature type="transmembrane region" description="Helical" evidence="5">
    <location>
        <begin position="492"/>
        <end position="516"/>
    </location>
</feature>
<comment type="caution">
    <text evidence="6">The sequence shown here is derived from an EMBL/GenBank/DDBJ whole genome shotgun (WGS) entry which is preliminary data.</text>
</comment>
<dbReference type="EMBL" id="RQVQ01000006">
    <property type="protein sequence ID" value="RRJ92269.1"/>
    <property type="molecule type" value="Genomic_DNA"/>
</dbReference>
<keyword evidence="2 5" id="KW-0812">Transmembrane</keyword>
<evidence type="ECO:0000313" key="6">
    <source>
        <dbReference type="EMBL" id="RRJ92269.1"/>
    </source>
</evidence>
<evidence type="ECO:0000256" key="4">
    <source>
        <dbReference type="ARBA" id="ARBA00023136"/>
    </source>
</evidence>
<dbReference type="Gene3D" id="1.20.1080.10">
    <property type="entry name" value="Glycerol uptake facilitator protein"/>
    <property type="match status" value="1"/>
</dbReference>
<evidence type="ECO:0000313" key="7">
    <source>
        <dbReference type="Proteomes" id="UP000275719"/>
    </source>
</evidence>
<evidence type="ECO:0000256" key="2">
    <source>
        <dbReference type="ARBA" id="ARBA00022692"/>
    </source>
</evidence>
<feature type="transmembrane region" description="Helical" evidence="5">
    <location>
        <begin position="613"/>
        <end position="641"/>
    </location>
</feature>
<protein>
    <submittedName>
        <fullName evidence="6">Recombinase</fullName>
    </submittedName>
</protein>
<evidence type="ECO:0000256" key="3">
    <source>
        <dbReference type="ARBA" id="ARBA00022989"/>
    </source>
</evidence>
<dbReference type="InterPro" id="IPR011385">
    <property type="entry name" value="Site-sp_rcmbase"/>
</dbReference>
<comment type="subcellular location">
    <subcellularLocation>
        <location evidence="1">Membrane</location>
        <topology evidence="1">Multi-pass membrane protein</topology>
    </subcellularLocation>
</comment>
<feature type="transmembrane region" description="Helical" evidence="5">
    <location>
        <begin position="451"/>
        <end position="472"/>
    </location>
</feature>
<reference evidence="6 7" key="1">
    <citation type="submission" date="2018-11" db="EMBL/GenBank/DDBJ databases">
        <title>Flavobacterium sp. nov., YIM 102701-2 draft genome.</title>
        <authorList>
            <person name="Li G."/>
            <person name="Jiang Y."/>
        </authorList>
    </citation>
    <scope>NUCLEOTIDE SEQUENCE [LARGE SCALE GENOMIC DNA]</scope>
    <source>
        <strain evidence="6 7">YIM 102701-2</strain>
    </source>
</reference>
<dbReference type="Pfam" id="PF10136">
    <property type="entry name" value="SpecificRecomb"/>
    <property type="match status" value="1"/>
</dbReference>
<feature type="transmembrane region" description="Helical" evidence="5">
    <location>
        <begin position="386"/>
        <end position="407"/>
    </location>
</feature>
<evidence type="ECO:0000256" key="1">
    <source>
        <dbReference type="ARBA" id="ARBA00004141"/>
    </source>
</evidence>
<dbReference type="GO" id="GO:0016020">
    <property type="term" value="C:membrane"/>
    <property type="evidence" value="ECO:0007669"/>
    <property type="project" value="UniProtKB-SubCell"/>
</dbReference>
<dbReference type="RefSeq" id="WP_125017508.1">
    <property type="nucleotide sequence ID" value="NZ_RQVQ01000006.1"/>
</dbReference>
<dbReference type="Proteomes" id="UP000275719">
    <property type="component" value="Unassembled WGS sequence"/>
</dbReference>
<evidence type="ECO:0000256" key="5">
    <source>
        <dbReference type="SAM" id="Phobius"/>
    </source>
</evidence>
<dbReference type="AlphaFoldDB" id="A0A3P3WF45"/>
<dbReference type="OrthoDB" id="5688397at2"/>
<keyword evidence="3 5" id="KW-1133">Transmembrane helix</keyword>